<dbReference type="InterPro" id="IPR002500">
    <property type="entry name" value="PAPS_reduct_dom"/>
</dbReference>
<reference evidence="2" key="1">
    <citation type="journal article" date="2016" name="Genome Biol. Evol.">
        <title>Evolution of chromosomal Clostridium botulinum type E neurotoxin gene clusters: evidence provided by their rare plasmid borne counterparts.</title>
        <authorList>
            <person name="Carter A.T."/>
            <person name="Austin J.W."/>
            <person name="Weedmark K.A."/>
            <person name="Peck M.W."/>
        </authorList>
    </citation>
    <scope>NUCLEOTIDE SEQUENCE</scope>
    <source>
        <strain evidence="2">IFR 12/29</strain>
        <plasmid evidence="2">p12/29</plasmid>
    </source>
</reference>
<sequence>MFSFLKINVKRMMNMSINNLINDFIETEIDDLQEEGNFCLDICEKEGNFHMTSYWINGTYDNVRYFINNNYSNELYLMILDKYPHDLERLKSKIRAIYENYTEKDIALEALSSILLKEMQYYSQWYTIYGSEEEDMIDFRKYNVHDALNNPNEFPIIKQEDIVASMYGLNDTVQPSDLYDVFAHYSDELKIKKDNLIENDSEHIFTPDVFLVAAVVARYKNYIDIAKKAYPEYAIEFCKMSYYESNLKEQFILAYAIDDYYNRFNSTPYGLPLHKDMVDAHIVTIGNLNKYVIDYKIRGIKNKKTCWDSIAEIVYEIPQTVEEFQSFIIQIAIDFKRELNGLEKVRNKDIKAIDGKYPNRYSASHGLTFSKDINVHKKDTRGNDIKKTMKCNYTLELAEKQALYLIKKSLRYATTNPVISSSFGIDSITVLHLLRRVNKYNFNIVFNNSLVEYPELIKYKKEICSEWNLDNKLIETTPVETYWSMQKRCGWNFDRKGDRRNGKSNSEECCAKIKHVPMYNQIDKFISEGNPMQANYTGLRASESRAREQSCKRDNVVYFSKSWKTLRINPITFFSEEMVWKYQKKYNVPYCDVYDKVVYYEDVYDNVQEEEYQKVYYAPRIGCWTCLLNKGRGYLNFLKLYYPKQYFFLMYEKGLAKDLFIPGAKKLGIISENIIVSNSENNQLSLFDTPAEACKEDILSCEKIMKKYSLVDMEALIMKRPCKFLT</sequence>
<dbReference type="PANTHER" id="PTHR43196">
    <property type="entry name" value="SULFATE ADENYLYLTRANSFERASE SUBUNIT 2"/>
    <property type="match status" value="1"/>
</dbReference>
<evidence type="ECO:0000313" key="4">
    <source>
        <dbReference type="Proteomes" id="UP000473681"/>
    </source>
</evidence>
<dbReference type="InterPro" id="IPR050128">
    <property type="entry name" value="Sulfate_adenylyltrnsfr_sub2"/>
</dbReference>
<reference evidence="3 4" key="2">
    <citation type="submission" date="2019-04" db="EMBL/GenBank/DDBJ databases">
        <title>Genome sequencing of Clostridium botulinum Groups I-IV and Clostridium butyricum.</title>
        <authorList>
            <person name="Brunt J."/>
            <person name="Van Vliet A.H.M."/>
            <person name="Stringer S.C."/>
            <person name="Carter A.T."/>
            <person name="Peck M.W."/>
        </authorList>
    </citation>
    <scope>NUCLEOTIDE SEQUENCE [LARGE SCALE GENOMIC DNA]</scope>
    <source>
        <strain evidence="3 4">CB-K-33E</strain>
    </source>
</reference>
<dbReference type="Pfam" id="PF01507">
    <property type="entry name" value="PAPS_reduct"/>
    <property type="match status" value="1"/>
</dbReference>
<geneLocation type="plasmid" evidence="2">
    <name>p12/29</name>
</geneLocation>
<dbReference type="EMBL" id="KT897275">
    <property type="protein sequence ID" value="ALT05389.1"/>
    <property type="molecule type" value="Genomic_DNA"/>
</dbReference>
<evidence type="ECO:0000313" key="3">
    <source>
        <dbReference type="EMBL" id="NFN36676.1"/>
    </source>
</evidence>
<evidence type="ECO:0000259" key="1">
    <source>
        <dbReference type="Pfam" id="PF01507"/>
    </source>
</evidence>
<dbReference type="EMBL" id="SWVK01000028">
    <property type="protein sequence ID" value="NFN36676.1"/>
    <property type="molecule type" value="Genomic_DNA"/>
</dbReference>
<keyword evidence="2" id="KW-0614">Plasmid</keyword>
<dbReference type="GO" id="GO:0003824">
    <property type="term" value="F:catalytic activity"/>
    <property type="evidence" value="ECO:0007669"/>
    <property type="project" value="InterPro"/>
</dbReference>
<proteinExistence type="predicted"/>
<gene>
    <name evidence="3" type="ORF">FDB51_16500</name>
</gene>
<accession>A0A126JHX1</accession>
<evidence type="ECO:0000313" key="2">
    <source>
        <dbReference type="EMBL" id="ALT05389.1"/>
    </source>
</evidence>
<dbReference type="Gene3D" id="3.40.50.620">
    <property type="entry name" value="HUPs"/>
    <property type="match status" value="1"/>
</dbReference>
<organism evidence="2">
    <name type="scientific">Clostridium botulinum</name>
    <dbReference type="NCBI Taxonomy" id="1491"/>
    <lineage>
        <taxon>Bacteria</taxon>
        <taxon>Bacillati</taxon>
        <taxon>Bacillota</taxon>
        <taxon>Clostridia</taxon>
        <taxon>Eubacteriales</taxon>
        <taxon>Clostridiaceae</taxon>
        <taxon>Clostridium</taxon>
    </lineage>
</organism>
<protein>
    <submittedName>
        <fullName evidence="3">Phosphoadenosine phosphosulfate reductase</fullName>
    </submittedName>
</protein>
<dbReference type="InterPro" id="IPR014729">
    <property type="entry name" value="Rossmann-like_a/b/a_fold"/>
</dbReference>
<name>A0A126JHX1_CLOBO</name>
<dbReference type="SUPFAM" id="SSF52402">
    <property type="entry name" value="Adenine nucleotide alpha hydrolases-like"/>
    <property type="match status" value="1"/>
</dbReference>
<feature type="domain" description="Phosphoadenosine phosphosulphate reductase" evidence="1">
    <location>
        <begin position="416"/>
        <end position="626"/>
    </location>
</feature>
<dbReference type="PANTHER" id="PTHR43196:SF2">
    <property type="entry name" value="PHOSPHOADENOSINE PHOSPHOSULFATE REDUCTASE"/>
    <property type="match status" value="1"/>
</dbReference>
<dbReference type="AlphaFoldDB" id="A0A126JHX1"/>
<dbReference type="Proteomes" id="UP000473681">
    <property type="component" value="Unassembled WGS sequence"/>
</dbReference>